<evidence type="ECO:0000313" key="2">
    <source>
        <dbReference type="Proteomes" id="UP000050280"/>
    </source>
</evidence>
<proteinExistence type="predicted"/>
<dbReference type="EMBL" id="LDJX01000007">
    <property type="protein sequence ID" value="KPM30782.1"/>
    <property type="molecule type" value="Genomic_DNA"/>
</dbReference>
<evidence type="ECO:0000313" key="1">
    <source>
        <dbReference type="EMBL" id="KPM30782.1"/>
    </source>
</evidence>
<reference evidence="1 2" key="1">
    <citation type="submission" date="2015-09" db="EMBL/GenBank/DDBJ databases">
        <title>Genome sequence of the marine flavobacterium Croceitalea dokdonensis DOKDO 023 that contains proton- and sodium-pumping rhodopsins.</title>
        <authorList>
            <person name="Kwon S.-K."/>
            <person name="Lee H.K."/>
            <person name="Kwak M.-J."/>
            <person name="Kim J.F."/>
        </authorList>
    </citation>
    <scope>NUCLEOTIDE SEQUENCE [LARGE SCALE GENOMIC DNA]</scope>
    <source>
        <strain evidence="1 2">DOKDO 023</strain>
    </source>
</reference>
<organism evidence="1 2">
    <name type="scientific">Croceitalea dokdonensis DOKDO 023</name>
    <dbReference type="NCBI Taxonomy" id="1300341"/>
    <lineage>
        <taxon>Bacteria</taxon>
        <taxon>Pseudomonadati</taxon>
        <taxon>Bacteroidota</taxon>
        <taxon>Flavobacteriia</taxon>
        <taxon>Flavobacteriales</taxon>
        <taxon>Flavobacteriaceae</taxon>
        <taxon>Croceitalea</taxon>
    </lineage>
</organism>
<protein>
    <submittedName>
        <fullName evidence="1">Uncharacterized protein</fullName>
    </submittedName>
</protein>
<dbReference type="Proteomes" id="UP000050280">
    <property type="component" value="Unassembled WGS sequence"/>
</dbReference>
<accession>A0A0P7AS68</accession>
<gene>
    <name evidence="1" type="ORF">I595_3279</name>
</gene>
<keyword evidence="2" id="KW-1185">Reference proteome</keyword>
<comment type="caution">
    <text evidence="1">The sequence shown here is derived from an EMBL/GenBank/DDBJ whole genome shotgun (WGS) entry which is preliminary data.</text>
</comment>
<dbReference type="STRING" id="1300341.I595_3279"/>
<name>A0A0P7AS68_9FLAO</name>
<sequence>MVIRVDDKTPGNNMAALYVPQAVFYLGQTHGTHQKEYHG</sequence>
<dbReference type="AlphaFoldDB" id="A0A0P7AS68"/>